<evidence type="ECO:0000256" key="2">
    <source>
        <dbReference type="ARBA" id="ARBA00022448"/>
    </source>
</evidence>
<comment type="subcellular location">
    <subcellularLocation>
        <location evidence="1">Periplasm</location>
    </subcellularLocation>
</comment>
<gene>
    <name evidence="6" type="ORF">EOS_10245</name>
</gene>
<dbReference type="PANTHER" id="PTHR30222:SF17">
    <property type="entry name" value="SPERMIDINE_PUTRESCINE-BINDING PERIPLASMIC PROTEIN"/>
    <property type="match status" value="1"/>
</dbReference>
<dbReference type="GO" id="GO:0042597">
    <property type="term" value="C:periplasmic space"/>
    <property type="evidence" value="ECO:0007669"/>
    <property type="project" value="UniProtKB-SubCell"/>
</dbReference>
<dbReference type="PATRIC" id="fig|908627.4.peg.2263"/>
<evidence type="ECO:0008006" key="8">
    <source>
        <dbReference type="Google" id="ProtNLM"/>
    </source>
</evidence>
<name>A0A0J1D138_9BURK</name>
<dbReference type="PRINTS" id="PR00909">
    <property type="entry name" value="SPERMDNBNDNG"/>
</dbReference>
<dbReference type="Gene3D" id="3.40.190.10">
    <property type="entry name" value="Periplasmic binding protein-like II"/>
    <property type="match status" value="2"/>
</dbReference>
<keyword evidence="2" id="KW-0813">Transport</keyword>
<dbReference type="EMBL" id="AEJF01000075">
    <property type="protein sequence ID" value="KLU26336.1"/>
    <property type="molecule type" value="Genomic_DNA"/>
</dbReference>
<dbReference type="Proteomes" id="UP000035963">
    <property type="component" value="Unassembled WGS sequence"/>
</dbReference>
<proteinExistence type="predicted"/>
<dbReference type="GO" id="GO:0015846">
    <property type="term" value="P:polyamine transport"/>
    <property type="evidence" value="ECO:0007669"/>
    <property type="project" value="InterPro"/>
</dbReference>
<reference evidence="6 7" key="1">
    <citation type="journal article" date="2015" name="Genome Announc.">
        <title>Draft Genome Sequence of Burkholderia sp. Strain PML1(12), an Ectomycorrhizosphere-Inhabiting Bacterium with Effective Mineral-Weathering Ability.</title>
        <authorList>
            <person name="Uroz S."/>
            <person name="Oger P."/>
        </authorList>
    </citation>
    <scope>NUCLEOTIDE SEQUENCE [LARGE SCALE GENOMIC DNA]</scope>
    <source>
        <strain evidence="7">PML1(12)</strain>
    </source>
</reference>
<dbReference type="InterPro" id="IPR006059">
    <property type="entry name" value="SBP"/>
</dbReference>
<feature type="signal peptide" evidence="5">
    <location>
        <begin position="1"/>
        <end position="21"/>
    </location>
</feature>
<dbReference type="InterPro" id="IPR001188">
    <property type="entry name" value="Sperm_putr-bd"/>
</dbReference>
<accession>A0A0J1D138</accession>
<organism evidence="6 7">
    <name type="scientific">Caballeronia mineralivorans PML1(12)</name>
    <dbReference type="NCBI Taxonomy" id="908627"/>
    <lineage>
        <taxon>Bacteria</taxon>
        <taxon>Pseudomonadati</taxon>
        <taxon>Pseudomonadota</taxon>
        <taxon>Betaproteobacteria</taxon>
        <taxon>Burkholderiales</taxon>
        <taxon>Burkholderiaceae</taxon>
        <taxon>Caballeronia</taxon>
    </lineage>
</organism>
<evidence type="ECO:0000256" key="5">
    <source>
        <dbReference type="SAM" id="SignalP"/>
    </source>
</evidence>
<dbReference type="Pfam" id="PF13416">
    <property type="entry name" value="SBP_bac_8"/>
    <property type="match status" value="1"/>
</dbReference>
<sequence length="350" mass="38721">MTWALGTVLATAGLFSGYAHAATQIRVLNWHGYGTDEKFALEMFEKQTGIEVVNDYYSSDQEMRTKLATNPGAYDVVVIGNQTVLAVYQTGLLKKIDPSSIPNMATVQPSMRNSPDLNFNGNLYAVPWVWGINSFAYNTDKVKGNIGSVQAMWDPRFKGRLAMRDDSAFAVNLAALATGQDINNPPDMGKIKAKLLDLKPQVRMFWSSEDEWLKGMAAGNFDIGAIWAGAAARATKRYKLPVKFVIPDEGAIAWLDAMAIPNTSQHPADAAKFINFMLSKEFYVKWDTDIGAAVSANRAAVDALPADAFNRVVMGTPDVQKRLRFVHPVPDARRAQYVELWEQIKTDFAK</sequence>
<feature type="chain" id="PRO_5005249366" description="Spermidine/putrescine ABC transporter substrate-binding protein" evidence="5">
    <location>
        <begin position="22"/>
        <end position="350"/>
    </location>
</feature>
<keyword evidence="3 5" id="KW-0732">Signal</keyword>
<evidence type="ECO:0000313" key="7">
    <source>
        <dbReference type="Proteomes" id="UP000035963"/>
    </source>
</evidence>
<evidence type="ECO:0000256" key="4">
    <source>
        <dbReference type="ARBA" id="ARBA00022764"/>
    </source>
</evidence>
<keyword evidence="4" id="KW-0574">Periplasm</keyword>
<dbReference type="PANTHER" id="PTHR30222">
    <property type="entry name" value="SPERMIDINE/PUTRESCINE-BINDING PERIPLASMIC PROTEIN"/>
    <property type="match status" value="1"/>
</dbReference>
<protein>
    <recommendedName>
        <fullName evidence="8">Spermidine/putrescine ABC transporter substrate-binding protein</fullName>
    </recommendedName>
</protein>
<keyword evidence="7" id="KW-1185">Reference proteome</keyword>
<evidence type="ECO:0000256" key="3">
    <source>
        <dbReference type="ARBA" id="ARBA00022729"/>
    </source>
</evidence>
<comment type="caution">
    <text evidence="6">The sequence shown here is derived from an EMBL/GenBank/DDBJ whole genome shotgun (WGS) entry which is preliminary data.</text>
</comment>
<dbReference type="GO" id="GO:0019808">
    <property type="term" value="F:polyamine binding"/>
    <property type="evidence" value="ECO:0007669"/>
    <property type="project" value="InterPro"/>
</dbReference>
<evidence type="ECO:0000256" key="1">
    <source>
        <dbReference type="ARBA" id="ARBA00004418"/>
    </source>
</evidence>
<dbReference type="SUPFAM" id="SSF53850">
    <property type="entry name" value="Periplasmic binding protein-like II"/>
    <property type="match status" value="1"/>
</dbReference>
<dbReference type="AlphaFoldDB" id="A0A0J1D138"/>
<evidence type="ECO:0000313" key="6">
    <source>
        <dbReference type="EMBL" id="KLU26336.1"/>
    </source>
</evidence>